<dbReference type="EMBL" id="AP026073">
    <property type="protein sequence ID" value="BDM70132.1"/>
    <property type="molecule type" value="Genomic_DNA"/>
</dbReference>
<dbReference type="SUPFAM" id="SSF161098">
    <property type="entry name" value="MetI-like"/>
    <property type="match status" value="2"/>
</dbReference>
<keyword evidence="4 6" id="KW-1133">Transmembrane helix</keyword>
<gene>
    <name evidence="9" type="ORF">HEK616_36190</name>
</gene>
<dbReference type="Gene3D" id="1.10.3720.10">
    <property type="entry name" value="MetI-like"/>
    <property type="match status" value="2"/>
</dbReference>
<dbReference type="InterPro" id="IPR035906">
    <property type="entry name" value="MetI-like_sf"/>
</dbReference>
<comment type="caution">
    <text evidence="6">Lacks conserved residue(s) required for the propagation of feature annotation.</text>
</comment>
<evidence type="ECO:0000256" key="4">
    <source>
        <dbReference type="ARBA" id="ARBA00022989"/>
    </source>
</evidence>
<dbReference type="PANTHER" id="PTHR30177:SF4">
    <property type="entry name" value="OSMOPROTECTANT IMPORT PERMEASE PROTEIN OSMW"/>
    <property type="match status" value="1"/>
</dbReference>
<proteinExistence type="inferred from homology"/>
<dbReference type="InterPro" id="IPR051204">
    <property type="entry name" value="ABC_transp_perm/SBD"/>
</dbReference>
<dbReference type="RefSeq" id="WP_261953923.1">
    <property type="nucleotide sequence ID" value="NZ_AP026073.1"/>
</dbReference>
<feature type="transmembrane region" description="Helical" evidence="6">
    <location>
        <begin position="41"/>
        <end position="65"/>
    </location>
</feature>
<keyword evidence="3 6" id="KW-0812">Transmembrane</keyword>
<name>A0ABM7ZUT0_STRNI</name>
<feature type="region of interest" description="Disordered" evidence="7">
    <location>
        <begin position="186"/>
        <end position="230"/>
    </location>
</feature>
<dbReference type="PROSITE" id="PS50928">
    <property type="entry name" value="ABC_TM1"/>
    <property type="match status" value="1"/>
</dbReference>
<comment type="subcellular location">
    <subcellularLocation>
        <location evidence="6">Cell membrane</location>
        <topology evidence="6">Multi-pass membrane protein</topology>
    </subcellularLocation>
    <subcellularLocation>
        <location evidence="1">Membrane</location>
        <topology evidence="1">Multi-pass membrane protein</topology>
    </subcellularLocation>
</comment>
<evidence type="ECO:0000256" key="3">
    <source>
        <dbReference type="ARBA" id="ARBA00022692"/>
    </source>
</evidence>
<keyword evidence="5 6" id="KW-0472">Membrane</keyword>
<accession>A0ABM7ZUT0</accession>
<evidence type="ECO:0000313" key="9">
    <source>
        <dbReference type="EMBL" id="BDM70132.1"/>
    </source>
</evidence>
<evidence type="ECO:0000256" key="5">
    <source>
        <dbReference type="ARBA" id="ARBA00023136"/>
    </source>
</evidence>
<feature type="compositionally biased region" description="Pro residues" evidence="7">
    <location>
        <begin position="202"/>
        <end position="221"/>
    </location>
</feature>
<dbReference type="Pfam" id="PF00528">
    <property type="entry name" value="BPD_transp_1"/>
    <property type="match status" value="2"/>
</dbReference>
<protein>
    <recommendedName>
        <fullName evidence="8">ABC transmembrane type-1 domain-containing protein</fullName>
    </recommendedName>
</protein>
<dbReference type="PANTHER" id="PTHR30177">
    <property type="entry name" value="GLYCINE BETAINE/L-PROLINE TRANSPORT SYSTEM PERMEASE PROTEIN PROW"/>
    <property type="match status" value="1"/>
</dbReference>
<evidence type="ECO:0000313" key="10">
    <source>
        <dbReference type="Proteomes" id="UP001059597"/>
    </source>
</evidence>
<reference evidence="9" key="1">
    <citation type="submission" date="2022-06" db="EMBL/GenBank/DDBJ databases">
        <title>Complete genome sequence of Streptomyces nigrescens HEK616.</title>
        <authorList>
            <person name="Asamizu S."/>
            <person name="Onaka H."/>
        </authorList>
    </citation>
    <scope>NUCLEOTIDE SEQUENCE</scope>
    <source>
        <strain evidence="9">HEK616</strain>
    </source>
</reference>
<evidence type="ECO:0000256" key="2">
    <source>
        <dbReference type="ARBA" id="ARBA00022448"/>
    </source>
</evidence>
<comment type="similarity">
    <text evidence="6">Belongs to the binding-protein-dependent transport system permease family.</text>
</comment>
<feature type="domain" description="ABC transmembrane type-1" evidence="8">
    <location>
        <begin position="1"/>
        <end position="172"/>
    </location>
</feature>
<dbReference type="Proteomes" id="UP001059597">
    <property type="component" value="Chromosome"/>
</dbReference>
<evidence type="ECO:0000259" key="8">
    <source>
        <dbReference type="PROSITE" id="PS50928"/>
    </source>
</evidence>
<dbReference type="InterPro" id="IPR000515">
    <property type="entry name" value="MetI-like"/>
</dbReference>
<evidence type="ECO:0000256" key="1">
    <source>
        <dbReference type="ARBA" id="ARBA00004141"/>
    </source>
</evidence>
<keyword evidence="2 6" id="KW-0813">Transport</keyword>
<dbReference type="CDD" id="cd06261">
    <property type="entry name" value="TM_PBP2"/>
    <property type="match status" value="1"/>
</dbReference>
<organism evidence="9 10">
    <name type="scientific">Streptomyces nigrescens</name>
    <dbReference type="NCBI Taxonomy" id="1920"/>
    <lineage>
        <taxon>Bacteria</taxon>
        <taxon>Bacillati</taxon>
        <taxon>Actinomycetota</taxon>
        <taxon>Actinomycetes</taxon>
        <taxon>Kitasatosporales</taxon>
        <taxon>Streptomycetaceae</taxon>
        <taxon>Streptomyces</taxon>
    </lineage>
</organism>
<keyword evidence="10" id="KW-1185">Reference proteome</keyword>
<sequence length="346" mass="35816">MLGATVLGVLIGVLTYRTEWAGNLAITMTASILTVPSLALLGLLVPVVGLGVAPAVIALTLYGLLPVVRNAVVGLRAVDPALVEAAKGIGMPRSPAAQRRTAPRPAANPHRCPGIDQMLMGIAAIAAFASGPGLSNQIFRGISSLGRANTLNEVLSRTLGIVVPALPFDAGYVLIGRLTISRGNPWLTLPKSSNRPPRRPAPRAPADPPDPPGPTGRPPPTRVSGWTTSPSAIRTVSRATNRALVEAAHGIGMPPLLTLFRIELPLAVPLILTGVRTALVLNVNTATPTTFGVGGGLGDLVSPGITNQRMPGLALDSVLTVAMTLITDWPGTLVELPQRPRGLEVD</sequence>
<evidence type="ECO:0000256" key="7">
    <source>
        <dbReference type="SAM" id="MobiDB-lite"/>
    </source>
</evidence>
<evidence type="ECO:0000256" key="6">
    <source>
        <dbReference type="RuleBase" id="RU363032"/>
    </source>
</evidence>